<protein>
    <submittedName>
        <fullName evidence="1">Uncharacterized protein</fullName>
    </submittedName>
</protein>
<accession>A0A4Y2R4F8</accession>
<comment type="caution">
    <text evidence="1">The sequence shown here is derived from an EMBL/GenBank/DDBJ whole genome shotgun (WGS) entry which is preliminary data.</text>
</comment>
<dbReference type="AlphaFoldDB" id="A0A4Y2R4F8"/>
<dbReference type="Proteomes" id="UP000499080">
    <property type="component" value="Unassembled WGS sequence"/>
</dbReference>
<dbReference type="EMBL" id="BGPR01142469">
    <property type="protein sequence ID" value="GBN70493.1"/>
    <property type="molecule type" value="Genomic_DNA"/>
</dbReference>
<evidence type="ECO:0000313" key="1">
    <source>
        <dbReference type="EMBL" id="GBN70493.1"/>
    </source>
</evidence>
<organism evidence="1 2">
    <name type="scientific">Araneus ventricosus</name>
    <name type="common">Orbweaver spider</name>
    <name type="synonym">Epeira ventricosa</name>
    <dbReference type="NCBI Taxonomy" id="182803"/>
    <lineage>
        <taxon>Eukaryota</taxon>
        <taxon>Metazoa</taxon>
        <taxon>Ecdysozoa</taxon>
        <taxon>Arthropoda</taxon>
        <taxon>Chelicerata</taxon>
        <taxon>Arachnida</taxon>
        <taxon>Araneae</taxon>
        <taxon>Araneomorphae</taxon>
        <taxon>Entelegynae</taxon>
        <taxon>Araneoidea</taxon>
        <taxon>Araneidae</taxon>
        <taxon>Araneus</taxon>
    </lineage>
</organism>
<evidence type="ECO:0000313" key="2">
    <source>
        <dbReference type="Proteomes" id="UP000499080"/>
    </source>
</evidence>
<name>A0A4Y2R4F8_ARAVE</name>
<proteinExistence type="predicted"/>
<gene>
    <name evidence="1" type="ORF">AVEN_266797_1</name>
</gene>
<keyword evidence="2" id="KW-1185">Reference proteome</keyword>
<reference evidence="1 2" key="1">
    <citation type="journal article" date="2019" name="Sci. Rep.">
        <title>Orb-weaving spider Araneus ventricosus genome elucidates the spidroin gene catalogue.</title>
        <authorList>
            <person name="Kono N."/>
            <person name="Nakamura H."/>
            <person name="Ohtoshi R."/>
            <person name="Moran D.A.P."/>
            <person name="Shinohara A."/>
            <person name="Yoshida Y."/>
            <person name="Fujiwara M."/>
            <person name="Mori M."/>
            <person name="Tomita M."/>
            <person name="Arakawa K."/>
        </authorList>
    </citation>
    <scope>NUCLEOTIDE SEQUENCE [LARGE SCALE GENOMIC DNA]</scope>
</reference>
<sequence>MCLVCHSITICPVFWNRKKEKYYCIFTSKKYDIGNTEILFNQFVYLKDYLVENNTNQNCEATMKLNMEDKRPFADTKYIESEVLSNEAMQIRICHSTPQCKCGENIFPNVNSMVGRTKQVVSGDD</sequence>